<feature type="chain" id="PRO_5040985636" evidence="1">
    <location>
        <begin position="27"/>
        <end position="289"/>
    </location>
</feature>
<gene>
    <name evidence="2" type="ORF">OD750_008420</name>
</gene>
<dbReference type="InterPro" id="IPR008701">
    <property type="entry name" value="NPP1"/>
</dbReference>
<organism evidence="2 3">
    <name type="scientific">Tahibacter soli</name>
    <dbReference type="NCBI Taxonomy" id="2983605"/>
    <lineage>
        <taxon>Bacteria</taxon>
        <taxon>Pseudomonadati</taxon>
        <taxon>Pseudomonadota</taxon>
        <taxon>Gammaproteobacteria</taxon>
        <taxon>Lysobacterales</taxon>
        <taxon>Rhodanobacteraceae</taxon>
        <taxon>Tahibacter</taxon>
    </lineage>
</organism>
<feature type="signal peptide" evidence="1">
    <location>
        <begin position="1"/>
        <end position="26"/>
    </location>
</feature>
<accession>A0A9X3YKE6</accession>
<reference evidence="2" key="1">
    <citation type="submission" date="2023-02" db="EMBL/GenBank/DDBJ databases">
        <title>Tahibacter soli sp. nov. isolated from soil.</title>
        <authorList>
            <person name="Baek J.H."/>
            <person name="Lee J.K."/>
            <person name="Choi D.G."/>
            <person name="Jeon C.O."/>
        </authorList>
    </citation>
    <scope>NUCLEOTIDE SEQUENCE</scope>
    <source>
        <strain evidence="2">BL</strain>
    </source>
</reference>
<proteinExistence type="predicted"/>
<dbReference type="PANTHER" id="PTHR33657:SF6">
    <property type="entry name" value="SECRETED PROTEIN"/>
    <property type="match status" value="1"/>
</dbReference>
<dbReference type="PANTHER" id="PTHR33657">
    <property type="entry name" value="DOMAIN PROTEIN, PUTATIVE (AFU_ORTHOLOGUE AFUA_5G00600)-RELATED"/>
    <property type="match status" value="1"/>
</dbReference>
<keyword evidence="3" id="KW-1185">Reference proteome</keyword>
<evidence type="ECO:0000256" key="1">
    <source>
        <dbReference type="SAM" id="SignalP"/>
    </source>
</evidence>
<dbReference type="Proteomes" id="UP001139971">
    <property type="component" value="Unassembled WGS sequence"/>
</dbReference>
<dbReference type="Pfam" id="PF05630">
    <property type="entry name" value="NPP1"/>
    <property type="match status" value="1"/>
</dbReference>
<name>A0A9X3YKE6_9GAMM</name>
<evidence type="ECO:0000313" key="2">
    <source>
        <dbReference type="EMBL" id="MDC8012571.1"/>
    </source>
</evidence>
<dbReference type="PIRSF" id="PIRSF029958">
    <property type="entry name" value="Necrosis-inducing_protein"/>
    <property type="match status" value="1"/>
</dbReference>
<protein>
    <submittedName>
        <fullName evidence="2">NPP1 family protein</fullName>
    </submittedName>
</protein>
<evidence type="ECO:0000313" key="3">
    <source>
        <dbReference type="Proteomes" id="UP001139971"/>
    </source>
</evidence>
<comment type="caution">
    <text evidence="2">The sequence shown here is derived from an EMBL/GenBank/DDBJ whole genome shotgun (WGS) entry which is preliminary data.</text>
</comment>
<dbReference type="EMBL" id="JAOVZO020000011">
    <property type="protein sequence ID" value="MDC8012571.1"/>
    <property type="molecule type" value="Genomic_DNA"/>
</dbReference>
<dbReference type="AlphaFoldDB" id="A0A9X3YKE6"/>
<sequence>MTSPLRGWVALVGLVAIASAPSTVFADKVCEASWAKVDSCSSGKDRACLPSLPHNDDPEAAKWAIGFDYLRDGCLPSAGVSIDGTPNPGIKLGGTTDGHCAWKNQLAYSNTYYRGKCVVWSPAGEPRNKTYCAHMYAQYFVKDQTGNGCITGIGCGHTNDWEFGMVWTTDDVLTHASISVHGDVETKKIDNVVRDGNSVRMVYRKKASTHTMTFAEPGEKPVNPSCSWFTPPIVTWDRMHGDGQADNSYLKGVLNTHNYGKAIVPFNDKTFVKNIRKGLPKSYPPADRW</sequence>
<keyword evidence="1" id="KW-0732">Signal</keyword>
<dbReference type="RefSeq" id="WP_263541143.1">
    <property type="nucleotide sequence ID" value="NZ_JAOVZO020000011.1"/>
</dbReference>